<dbReference type="SUPFAM" id="SSF143120">
    <property type="entry name" value="YefM-like"/>
    <property type="match status" value="1"/>
</dbReference>
<dbReference type="Gene3D" id="3.40.1620.10">
    <property type="entry name" value="YefM-like domain"/>
    <property type="match status" value="1"/>
</dbReference>
<dbReference type="PATRIC" id="fig|29311.18.peg.2849"/>
<dbReference type="AlphaFoldDB" id="A0A0I9UB57"/>
<evidence type="ECO:0000313" key="2">
    <source>
        <dbReference type="EMBL" id="KLO37855.1"/>
    </source>
</evidence>
<sequence>MARTIPQRDLRNENAKVIDAVSAGETFVVTRNGEPVAELRPIRVGRRTFITREEVATLAGVAVRIDHRQFRADLDQSIDQDL</sequence>
<proteinExistence type="inferred from homology"/>
<dbReference type="STRING" id="1202450.B586_07200"/>
<dbReference type="RefSeq" id="WP_047316538.1">
    <property type="nucleotide sequence ID" value="NZ_LDPQ01000030.1"/>
</dbReference>
<accession>A0A0I9UB57</accession>
<protein>
    <submittedName>
        <fullName evidence="2">Prevent-host-death protein</fullName>
    </submittedName>
</protein>
<dbReference type="Proteomes" id="UP000036334">
    <property type="component" value="Unassembled WGS sequence"/>
</dbReference>
<comment type="similarity">
    <text evidence="1">Belongs to the phD/YefM antitoxin family.</text>
</comment>
<dbReference type="NCBIfam" id="TIGR01552">
    <property type="entry name" value="phd_fam"/>
    <property type="match status" value="1"/>
</dbReference>
<evidence type="ECO:0000313" key="3">
    <source>
        <dbReference type="Proteomes" id="UP000036334"/>
    </source>
</evidence>
<evidence type="ECO:0000256" key="1">
    <source>
        <dbReference type="ARBA" id="ARBA00009981"/>
    </source>
</evidence>
<gene>
    <name evidence="2" type="ORF">ABH38_07665</name>
</gene>
<name>A0A0I9UB57_9MYCO</name>
<dbReference type="InterPro" id="IPR036165">
    <property type="entry name" value="YefM-like_sf"/>
</dbReference>
<dbReference type="OrthoDB" id="33091at2"/>
<keyword evidence="3" id="KW-1185">Reference proteome</keyword>
<reference evidence="2 3" key="1">
    <citation type="submission" date="2015-05" db="EMBL/GenBank/DDBJ databases">
        <title>Genome sequence of Mycobacterium haemophilum.</title>
        <authorList>
            <person name="Greninger A.L."/>
            <person name="Cunningham G."/>
            <person name="Miller S."/>
        </authorList>
    </citation>
    <scope>NUCLEOTIDE SEQUENCE [LARGE SCALE GENOMIC DNA]</scope>
    <source>
        <strain evidence="3">UC1</strain>
    </source>
</reference>
<organism evidence="2 3">
    <name type="scientific">Mycobacterium haemophilum</name>
    <dbReference type="NCBI Taxonomy" id="29311"/>
    <lineage>
        <taxon>Bacteria</taxon>
        <taxon>Bacillati</taxon>
        <taxon>Actinomycetota</taxon>
        <taxon>Actinomycetes</taxon>
        <taxon>Mycobacteriales</taxon>
        <taxon>Mycobacteriaceae</taxon>
        <taxon>Mycobacterium</taxon>
    </lineage>
</organism>
<dbReference type="EMBL" id="LDPR01000004">
    <property type="protein sequence ID" value="KLO37855.1"/>
    <property type="molecule type" value="Genomic_DNA"/>
</dbReference>
<comment type="caution">
    <text evidence="2">The sequence shown here is derived from an EMBL/GenBank/DDBJ whole genome shotgun (WGS) entry which is preliminary data.</text>
</comment>